<name>A0A540NDK0_MALBA</name>
<comment type="caution">
    <text evidence="1">The sequence shown here is derived from an EMBL/GenBank/DDBJ whole genome shotgun (WGS) entry which is preliminary data.</text>
</comment>
<reference evidence="1 2" key="1">
    <citation type="journal article" date="2019" name="G3 (Bethesda)">
        <title>Sequencing of a Wild Apple (Malus baccata) Genome Unravels the Differences Between Cultivated and Wild Apple Species Regarding Disease Resistance and Cold Tolerance.</title>
        <authorList>
            <person name="Chen X."/>
        </authorList>
    </citation>
    <scope>NUCLEOTIDE SEQUENCE [LARGE SCALE GENOMIC DNA]</scope>
    <source>
        <strain evidence="2">cv. Shandingzi</strain>
        <tissue evidence="1">Leaves</tissue>
    </source>
</reference>
<evidence type="ECO:0000313" key="2">
    <source>
        <dbReference type="Proteomes" id="UP000315295"/>
    </source>
</evidence>
<dbReference type="EMBL" id="VIEB01000070">
    <property type="protein sequence ID" value="TQE08580.1"/>
    <property type="molecule type" value="Genomic_DNA"/>
</dbReference>
<evidence type="ECO:0000313" key="1">
    <source>
        <dbReference type="EMBL" id="TQE08580.1"/>
    </source>
</evidence>
<proteinExistence type="predicted"/>
<organism evidence="1 2">
    <name type="scientific">Malus baccata</name>
    <name type="common">Siberian crab apple</name>
    <name type="synonym">Pyrus baccata</name>
    <dbReference type="NCBI Taxonomy" id="106549"/>
    <lineage>
        <taxon>Eukaryota</taxon>
        <taxon>Viridiplantae</taxon>
        <taxon>Streptophyta</taxon>
        <taxon>Embryophyta</taxon>
        <taxon>Tracheophyta</taxon>
        <taxon>Spermatophyta</taxon>
        <taxon>Magnoliopsida</taxon>
        <taxon>eudicotyledons</taxon>
        <taxon>Gunneridae</taxon>
        <taxon>Pentapetalae</taxon>
        <taxon>rosids</taxon>
        <taxon>fabids</taxon>
        <taxon>Rosales</taxon>
        <taxon>Rosaceae</taxon>
        <taxon>Amygdaloideae</taxon>
        <taxon>Maleae</taxon>
        <taxon>Malus</taxon>
    </lineage>
</organism>
<gene>
    <name evidence="1" type="ORF">C1H46_005886</name>
</gene>
<sequence length="61" mass="7290">MAHFYTIECKYNTLKKLKRTGGKDYSYYTQIEPDGIWDLCKFKWKWNYATGMDSKNASTYS</sequence>
<accession>A0A540NDK0</accession>
<protein>
    <submittedName>
        <fullName evidence="1">Uncharacterized protein</fullName>
    </submittedName>
</protein>
<dbReference type="Proteomes" id="UP000315295">
    <property type="component" value="Unassembled WGS sequence"/>
</dbReference>
<dbReference type="AlphaFoldDB" id="A0A540NDK0"/>
<keyword evidence="2" id="KW-1185">Reference proteome</keyword>